<keyword evidence="1" id="KW-1133">Transmembrane helix</keyword>
<evidence type="ECO:0000313" key="2">
    <source>
        <dbReference type="EMBL" id="PWG66110.1"/>
    </source>
</evidence>
<dbReference type="AlphaFoldDB" id="A0A2U2NAK9"/>
<accession>A0A2U2NAK9</accession>
<dbReference type="Proteomes" id="UP000245876">
    <property type="component" value="Unassembled WGS sequence"/>
</dbReference>
<dbReference type="EMBL" id="QFFM01000009">
    <property type="protein sequence ID" value="PWG66110.1"/>
    <property type="molecule type" value="Genomic_DNA"/>
</dbReference>
<reference evidence="2 3" key="1">
    <citation type="journal article" date="2018" name="Int. J. Syst. Evol. Microbiol.">
        <title>Bifidobacterium callitrichidarum sp. nov. from the faeces of the emperor tamarin (Saguinus imperator).</title>
        <authorList>
            <person name="Modesto M."/>
            <person name="Michelini S."/>
            <person name="Sansosti M.C."/>
            <person name="De Filippo C."/>
            <person name="Cavalieri D."/>
            <person name="Qvirist L."/>
            <person name="Andlid T."/>
            <person name="Spiezio C."/>
            <person name="Sandri C."/>
            <person name="Pascarelli S."/>
            <person name="Sgorbati B."/>
            <person name="Mattarelli P."/>
        </authorList>
    </citation>
    <scope>NUCLEOTIDE SEQUENCE [LARGE SCALE GENOMIC DNA]</scope>
    <source>
        <strain evidence="2 3">TRI 5</strain>
    </source>
</reference>
<proteinExistence type="predicted"/>
<keyword evidence="3" id="KW-1185">Reference proteome</keyword>
<keyword evidence="1" id="KW-0812">Transmembrane</keyword>
<evidence type="ECO:0000313" key="3">
    <source>
        <dbReference type="Proteomes" id="UP000245876"/>
    </source>
</evidence>
<feature type="transmembrane region" description="Helical" evidence="1">
    <location>
        <begin position="12"/>
        <end position="33"/>
    </location>
</feature>
<comment type="caution">
    <text evidence="2">The sequence shown here is derived from an EMBL/GenBank/DDBJ whole genome shotgun (WGS) entry which is preliminary data.</text>
</comment>
<protein>
    <submittedName>
        <fullName evidence="2">Uncharacterized protein</fullName>
    </submittedName>
</protein>
<evidence type="ECO:0000256" key="1">
    <source>
        <dbReference type="SAM" id="Phobius"/>
    </source>
</evidence>
<gene>
    <name evidence="2" type="ORF">DF196_05165</name>
</gene>
<sequence length="92" mass="9954">MKTSRDNTLRLIAAILDIVYCSICGLIGLASLLQVSAGSLFLICLAWMIPMTLYGWKISTGEKPNTTTFAVCTLLFLNLISGILLLVSDKDA</sequence>
<feature type="transmembrane region" description="Helical" evidence="1">
    <location>
        <begin position="68"/>
        <end position="87"/>
    </location>
</feature>
<keyword evidence="1" id="KW-0472">Membrane</keyword>
<name>A0A2U2NAK9_9BIFI</name>
<feature type="transmembrane region" description="Helical" evidence="1">
    <location>
        <begin position="39"/>
        <end position="56"/>
    </location>
</feature>
<organism evidence="2 3">
    <name type="scientific">Bifidobacterium callitrichidarum</name>
    <dbReference type="NCBI Taxonomy" id="2052941"/>
    <lineage>
        <taxon>Bacteria</taxon>
        <taxon>Bacillati</taxon>
        <taxon>Actinomycetota</taxon>
        <taxon>Actinomycetes</taxon>
        <taxon>Bifidobacteriales</taxon>
        <taxon>Bifidobacteriaceae</taxon>
        <taxon>Bifidobacterium</taxon>
    </lineage>
</organism>
<dbReference type="OrthoDB" id="3239796at2"/>